<proteinExistence type="predicted"/>
<sequence>MSSTPPDRPRSRRRAFAPLAAIAAISALLLSGCASASTSADSGATSDPVAGGELVVGVQSIGQLDPQQGGNNDGVAVQRQLVASLTISDPDNPARPCRGSPSRGT</sequence>
<gene>
    <name evidence="3" type="ORF">M3M28_04600</name>
</gene>
<feature type="signal peptide" evidence="2">
    <location>
        <begin position="1"/>
        <end position="36"/>
    </location>
</feature>
<organism evidence="3">
    <name type="scientific">Gulosibacter sediminis</name>
    <dbReference type="NCBI Taxonomy" id="1729695"/>
    <lineage>
        <taxon>Bacteria</taxon>
        <taxon>Bacillati</taxon>
        <taxon>Actinomycetota</taxon>
        <taxon>Actinomycetes</taxon>
        <taxon>Micrococcales</taxon>
        <taxon>Microbacteriaceae</taxon>
        <taxon>Gulosibacter</taxon>
    </lineage>
</organism>
<accession>A0ABY4MZ65</accession>
<name>A0ABY4MZ65_9MICO</name>
<evidence type="ECO:0000256" key="2">
    <source>
        <dbReference type="SAM" id="SignalP"/>
    </source>
</evidence>
<protein>
    <submittedName>
        <fullName evidence="3">Uncharacterized protein</fullName>
    </submittedName>
</protein>
<feature type="compositionally biased region" description="Polar residues" evidence="1">
    <location>
        <begin position="61"/>
        <end position="70"/>
    </location>
</feature>
<feature type="region of interest" description="Disordered" evidence="1">
    <location>
        <begin position="61"/>
        <end position="105"/>
    </location>
</feature>
<dbReference type="EMBL" id="CP097160">
    <property type="protein sequence ID" value="UQN15738.1"/>
    <property type="molecule type" value="Genomic_DNA"/>
</dbReference>
<evidence type="ECO:0000313" key="3">
    <source>
        <dbReference type="EMBL" id="UQN15738.1"/>
    </source>
</evidence>
<feature type="chain" id="PRO_5046564830" evidence="2">
    <location>
        <begin position="37"/>
        <end position="105"/>
    </location>
</feature>
<keyword evidence="2" id="KW-0732">Signal</keyword>
<evidence type="ECO:0000256" key="1">
    <source>
        <dbReference type="SAM" id="MobiDB-lite"/>
    </source>
</evidence>
<reference evidence="3" key="1">
    <citation type="submission" date="2022-05" db="EMBL/GenBank/DDBJ databases">
        <title>Complete genome sequence of toluene-degrading Gulosibacter sediminis strain ACHW.36C.</title>
        <authorList>
            <person name="Wai A.C."/>
            <person name="Lai G.K."/>
            <person name="Griffin S.D."/>
            <person name="Leung F.C."/>
        </authorList>
    </citation>
    <scope>NUCLEOTIDE SEQUENCE [LARGE SCALE GENOMIC DNA]</scope>
    <source>
        <strain evidence="3">ACHW.36C</strain>
    </source>
</reference>